<keyword evidence="2 9" id="KW-0812">Transmembrane</keyword>
<evidence type="ECO:0000256" key="6">
    <source>
        <dbReference type="ARBA" id="ARBA00023136"/>
    </source>
</evidence>
<dbReference type="GO" id="GO:0005743">
    <property type="term" value="C:mitochondrial inner membrane"/>
    <property type="evidence" value="ECO:0007669"/>
    <property type="project" value="UniProtKB-SubCell"/>
</dbReference>
<gene>
    <name evidence="11" type="ORF">Daesc_005545</name>
</gene>
<evidence type="ECO:0000259" key="10">
    <source>
        <dbReference type="PROSITE" id="PS51758"/>
    </source>
</evidence>
<keyword evidence="4 9" id="KW-1133">Transmembrane helix</keyword>
<protein>
    <recommendedName>
        <fullName evidence="10">Letm1 RBD domain-containing protein</fullName>
    </recommendedName>
</protein>
<evidence type="ECO:0000256" key="9">
    <source>
        <dbReference type="SAM" id="Phobius"/>
    </source>
</evidence>
<feature type="compositionally biased region" description="Polar residues" evidence="8">
    <location>
        <begin position="53"/>
        <end position="87"/>
    </location>
</feature>
<sequence>MPLNAGLRVARVHSPFFKTNGSHTLVSLVTTSPASKQWPIISRTNSLRRAASTASQVKEAPKSTSEVVSSERLTSPLPASTTLNPPASTRPPPLDLPTRDSSSSTFKYFYHLGKAYMTFYKTGISAIFTNRKLLSQSPTASAPWPPIPGATSFPTRSDVLLRRRVRHDLGCLPTFFVLLIVCGELTPLVVLLFPRLTPLTCRIPKQADALRRASEARRAASFRSLRYRPTPLQGSDPAANGHICRALGLTYSLWDKVGLDSPFSASLARRALEKIAADDAMIREGGGVEALVDEEVVLACEDRGIDVLGKPIDELRSQLADWLRKTAPEGTTSENPETNLGESAQKEAIEKIREVLVSLDGRT</sequence>
<name>A0AAX6ML81_9PEZI</name>
<reference evidence="11 12" key="1">
    <citation type="journal article" date="2024" name="Front Chem Biol">
        <title>Unveiling the potential of Daldinia eschscholtzii MFLUCC 19-0629 through bioactivity and bioinformatics studies for enhanced sustainable agriculture production.</title>
        <authorList>
            <person name="Brooks S."/>
            <person name="Weaver J.A."/>
            <person name="Klomchit A."/>
            <person name="Alharthi S.A."/>
            <person name="Onlamun T."/>
            <person name="Nurani R."/>
            <person name="Vong T.K."/>
            <person name="Alberti F."/>
            <person name="Greco C."/>
        </authorList>
    </citation>
    <scope>NUCLEOTIDE SEQUENCE [LARGE SCALE GENOMIC DNA]</scope>
    <source>
        <strain evidence="11">MFLUCC 19-0629</strain>
    </source>
</reference>
<comment type="caution">
    <text evidence="11">The sequence shown here is derived from an EMBL/GenBank/DDBJ whole genome shotgun (WGS) entry which is preliminary data.</text>
</comment>
<dbReference type="Pfam" id="PF07766">
    <property type="entry name" value="LETM1_RBD"/>
    <property type="match status" value="1"/>
</dbReference>
<keyword evidence="3" id="KW-0999">Mitochondrion inner membrane</keyword>
<dbReference type="PROSITE" id="PS51758">
    <property type="entry name" value="LETM1_RBD"/>
    <property type="match status" value="1"/>
</dbReference>
<proteinExistence type="predicted"/>
<evidence type="ECO:0000256" key="1">
    <source>
        <dbReference type="ARBA" id="ARBA00004434"/>
    </source>
</evidence>
<comment type="subcellular location">
    <subcellularLocation>
        <location evidence="1">Mitochondrion inner membrane</location>
        <topology evidence="1">Single-pass membrane protein</topology>
    </subcellularLocation>
</comment>
<dbReference type="Proteomes" id="UP001369815">
    <property type="component" value="Unassembled WGS sequence"/>
</dbReference>
<evidence type="ECO:0000256" key="7">
    <source>
        <dbReference type="PROSITE-ProRule" id="PRU01094"/>
    </source>
</evidence>
<feature type="domain" description="Letm1 RBD" evidence="10">
    <location>
        <begin position="161"/>
        <end position="363"/>
    </location>
</feature>
<keyword evidence="12" id="KW-1185">Reference proteome</keyword>
<keyword evidence="6 9" id="KW-0472">Membrane</keyword>
<dbReference type="InterPro" id="IPR033122">
    <property type="entry name" value="LETM1-like_RBD"/>
</dbReference>
<feature type="region of interest" description="Disordered" evidence="8">
    <location>
        <begin position="53"/>
        <end position="101"/>
    </location>
</feature>
<keyword evidence="5 7" id="KW-0496">Mitochondrion</keyword>
<dbReference type="EMBL" id="JBANMG010000005">
    <property type="protein sequence ID" value="KAK6953244.1"/>
    <property type="molecule type" value="Genomic_DNA"/>
</dbReference>
<evidence type="ECO:0000256" key="2">
    <source>
        <dbReference type="ARBA" id="ARBA00022692"/>
    </source>
</evidence>
<evidence type="ECO:0000313" key="12">
    <source>
        <dbReference type="Proteomes" id="UP001369815"/>
    </source>
</evidence>
<dbReference type="PANTHER" id="PTHR14009:SF6">
    <property type="entry name" value="LETM1 RBD DOMAIN-CONTAINING PROTEIN"/>
    <property type="match status" value="1"/>
</dbReference>
<evidence type="ECO:0000256" key="4">
    <source>
        <dbReference type="ARBA" id="ARBA00022989"/>
    </source>
</evidence>
<dbReference type="InterPro" id="IPR044202">
    <property type="entry name" value="LETM1/MDM38-like"/>
</dbReference>
<evidence type="ECO:0000256" key="8">
    <source>
        <dbReference type="SAM" id="MobiDB-lite"/>
    </source>
</evidence>
<organism evidence="11 12">
    <name type="scientific">Daldinia eschscholtzii</name>
    <dbReference type="NCBI Taxonomy" id="292717"/>
    <lineage>
        <taxon>Eukaryota</taxon>
        <taxon>Fungi</taxon>
        <taxon>Dikarya</taxon>
        <taxon>Ascomycota</taxon>
        <taxon>Pezizomycotina</taxon>
        <taxon>Sordariomycetes</taxon>
        <taxon>Xylariomycetidae</taxon>
        <taxon>Xylariales</taxon>
        <taxon>Hypoxylaceae</taxon>
        <taxon>Daldinia</taxon>
    </lineage>
</organism>
<dbReference type="PANTHER" id="PTHR14009">
    <property type="entry name" value="LEUCINE ZIPPER-EF-HAND CONTAINING TRANSMEMBRANE PROTEIN"/>
    <property type="match status" value="1"/>
</dbReference>
<accession>A0AAX6ML81</accession>
<evidence type="ECO:0000313" key="11">
    <source>
        <dbReference type="EMBL" id="KAK6953244.1"/>
    </source>
</evidence>
<dbReference type="AlphaFoldDB" id="A0AAX6ML81"/>
<evidence type="ECO:0000256" key="3">
    <source>
        <dbReference type="ARBA" id="ARBA00022792"/>
    </source>
</evidence>
<feature type="transmembrane region" description="Helical" evidence="9">
    <location>
        <begin position="169"/>
        <end position="193"/>
    </location>
</feature>
<dbReference type="GO" id="GO:0043022">
    <property type="term" value="F:ribosome binding"/>
    <property type="evidence" value="ECO:0007669"/>
    <property type="project" value="InterPro"/>
</dbReference>
<evidence type="ECO:0000256" key="5">
    <source>
        <dbReference type="ARBA" id="ARBA00023128"/>
    </source>
</evidence>
<dbReference type="GO" id="GO:0030003">
    <property type="term" value="P:intracellular monoatomic cation homeostasis"/>
    <property type="evidence" value="ECO:0007669"/>
    <property type="project" value="TreeGrafter"/>
</dbReference>